<sequence>MTHTYIVSILKMNLGCWGANIYYLSKFFISSTRTARDIGRHGWLQTPQKNPCVTTYNDKRWHTGSQTLENKRRAPCGHIEQITPSYMHFGRRWPFSIGLQGHFDKEQQTKHNLALSQQAHRLGCAYRCAPIRIKPCTHLGSAPMLFTPRSNNIYCNEMRDTHFHNVIPFIKIYIYAYTQALIRHKVHCKRLMACWKELAKRTSPLPLLPFPLWTLSTLQVPK</sequence>
<organism evidence="1">
    <name type="scientific">Trypanosoma vivax (strain Y486)</name>
    <dbReference type="NCBI Taxonomy" id="1055687"/>
    <lineage>
        <taxon>Eukaryota</taxon>
        <taxon>Discoba</taxon>
        <taxon>Euglenozoa</taxon>
        <taxon>Kinetoplastea</taxon>
        <taxon>Metakinetoplastina</taxon>
        <taxon>Trypanosomatida</taxon>
        <taxon>Trypanosomatidae</taxon>
        <taxon>Trypanosoma</taxon>
        <taxon>Duttonella</taxon>
    </lineage>
</organism>
<reference evidence="1" key="1">
    <citation type="journal article" date="2012" name="Proc. Natl. Acad. Sci. U.S.A.">
        <title>Antigenic diversity is generated by distinct evolutionary mechanisms in African trypanosome species.</title>
        <authorList>
            <person name="Jackson A.P."/>
            <person name="Berry A."/>
            <person name="Aslett M."/>
            <person name="Allison H.C."/>
            <person name="Burton P."/>
            <person name="Vavrova-Anderson J."/>
            <person name="Brown R."/>
            <person name="Browne H."/>
            <person name="Corton N."/>
            <person name="Hauser H."/>
            <person name="Gamble J."/>
            <person name="Gilderthorp R."/>
            <person name="Marcello L."/>
            <person name="McQuillan J."/>
            <person name="Otto T.D."/>
            <person name="Quail M.A."/>
            <person name="Sanders M.J."/>
            <person name="van Tonder A."/>
            <person name="Ginger M.L."/>
            <person name="Field M.C."/>
            <person name="Barry J.D."/>
            <person name="Hertz-Fowler C."/>
            <person name="Berriman M."/>
        </authorList>
    </citation>
    <scope>NUCLEOTIDE SEQUENCE</scope>
    <source>
        <strain evidence="1">Y486</strain>
    </source>
</reference>
<protein>
    <submittedName>
        <fullName evidence="1">Uncharacterized protein</fullName>
    </submittedName>
</protein>
<proteinExistence type="predicted"/>
<accession>G0TZU5</accession>
<gene>
    <name evidence="1" type="ORF">TVY486_0807300</name>
</gene>
<dbReference type="AlphaFoldDB" id="G0TZU5"/>
<name>G0TZU5_TRYVY</name>
<evidence type="ECO:0000313" key="1">
    <source>
        <dbReference type="EMBL" id="CCC50123.1"/>
    </source>
</evidence>
<dbReference type="EMBL" id="HE573024">
    <property type="protein sequence ID" value="CCC50123.1"/>
    <property type="molecule type" value="Genomic_DNA"/>
</dbReference>